<proteinExistence type="predicted"/>
<evidence type="ECO:0008006" key="3">
    <source>
        <dbReference type="Google" id="ProtNLM"/>
    </source>
</evidence>
<comment type="caution">
    <text evidence="1">The sequence shown here is derived from an EMBL/GenBank/DDBJ whole genome shotgun (WGS) entry which is preliminary data.</text>
</comment>
<evidence type="ECO:0000313" key="1">
    <source>
        <dbReference type="EMBL" id="KAF5838361.1"/>
    </source>
</evidence>
<dbReference type="InterPro" id="IPR011992">
    <property type="entry name" value="EF-hand-dom_pair"/>
</dbReference>
<accession>A0ABQ7GUR9</accession>
<dbReference type="EMBL" id="MU069581">
    <property type="protein sequence ID" value="KAF5838361.1"/>
    <property type="molecule type" value="Genomic_DNA"/>
</dbReference>
<protein>
    <recommendedName>
        <fullName evidence="3">EF-hand domain-containing protein</fullName>
    </recommendedName>
</protein>
<organism evidence="1 2">
    <name type="scientific">Dunaliella salina</name>
    <name type="common">Green alga</name>
    <name type="synonym">Protococcus salinus</name>
    <dbReference type="NCBI Taxonomy" id="3046"/>
    <lineage>
        <taxon>Eukaryota</taxon>
        <taxon>Viridiplantae</taxon>
        <taxon>Chlorophyta</taxon>
        <taxon>core chlorophytes</taxon>
        <taxon>Chlorophyceae</taxon>
        <taxon>CS clade</taxon>
        <taxon>Chlamydomonadales</taxon>
        <taxon>Dunaliellaceae</taxon>
        <taxon>Dunaliella</taxon>
    </lineage>
</organism>
<reference evidence="1" key="1">
    <citation type="submission" date="2017-08" db="EMBL/GenBank/DDBJ databases">
        <authorList>
            <person name="Polle J.E."/>
            <person name="Barry K."/>
            <person name="Cushman J."/>
            <person name="Schmutz J."/>
            <person name="Tran D."/>
            <person name="Hathwaick L.T."/>
            <person name="Yim W.C."/>
            <person name="Jenkins J."/>
            <person name="Mckie-Krisberg Z.M."/>
            <person name="Prochnik S."/>
            <person name="Lindquist E."/>
            <person name="Dockter R.B."/>
            <person name="Adam C."/>
            <person name="Molina H."/>
            <person name="Bunkerborg J."/>
            <person name="Jin E."/>
            <person name="Buchheim M."/>
            <person name="Magnuson J."/>
        </authorList>
    </citation>
    <scope>NUCLEOTIDE SEQUENCE</scope>
    <source>
        <strain evidence="1">CCAP 19/18</strain>
    </source>
</reference>
<keyword evidence="2" id="KW-1185">Reference proteome</keyword>
<name>A0ABQ7GUR9_DUNSA</name>
<dbReference type="Proteomes" id="UP000815325">
    <property type="component" value="Unassembled WGS sequence"/>
</dbReference>
<sequence>MTNEALFAPREWGTLPNITHHDPLSVQVPPRRASSAGEVPAVFQALDANRRNVLDFRAAFAGLGQLGVANGQDTIKTVSGLLGMSSPSHVKTHQFTLPEFVACYEMLSRAHYKPSRLDQAVLYSRASEILEGADNELILKLVYTNYCRYTVGQGKLIFDEADPKMSSTQFVKLACDLGVLQPTGPLNVVVIDLIFHKCKQHGKNRFQFPDFLKVRRVRSHS</sequence>
<dbReference type="SUPFAM" id="SSF47473">
    <property type="entry name" value="EF-hand"/>
    <property type="match status" value="1"/>
</dbReference>
<dbReference type="Gene3D" id="1.10.238.10">
    <property type="entry name" value="EF-hand"/>
    <property type="match status" value="1"/>
</dbReference>
<evidence type="ECO:0000313" key="2">
    <source>
        <dbReference type="Proteomes" id="UP000815325"/>
    </source>
</evidence>
<gene>
    <name evidence="1" type="ORF">DUNSADRAFT_2971</name>
</gene>